<organism evidence="2 3">
    <name type="scientific">Dreissena polymorpha</name>
    <name type="common">Zebra mussel</name>
    <name type="synonym">Mytilus polymorpha</name>
    <dbReference type="NCBI Taxonomy" id="45954"/>
    <lineage>
        <taxon>Eukaryota</taxon>
        <taxon>Metazoa</taxon>
        <taxon>Spiralia</taxon>
        <taxon>Lophotrochozoa</taxon>
        <taxon>Mollusca</taxon>
        <taxon>Bivalvia</taxon>
        <taxon>Autobranchia</taxon>
        <taxon>Heteroconchia</taxon>
        <taxon>Euheterodonta</taxon>
        <taxon>Imparidentia</taxon>
        <taxon>Neoheterodontei</taxon>
        <taxon>Myida</taxon>
        <taxon>Dreissenoidea</taxon>
        <taxon>Dreissenidae</taxon>
        <taxon>Dreissena</taxon>
    </lineage>
</organism>
<evidence type="ECO:0000313" key="2">
    <source>
        <dbReference type="EMBL" id="KAH3746582.1"/>
    </source>
</evidence>
<dbReference type="OrthoDB" id="6115758at2759"/>
<reference evidence="2" key="2">
    <citation type="submission" date="2020-11" db="EMBL/GenBank/DDBJ databases">
        <authorList>
            <person name="McCartney M.A."/>
            <person name="Auch B."/>
            <person name="Kono T."/>
            <person name="Mallez S."/>
            <person name="Becker A."/>
            <person name="Gohl D.M."/>
            <person name="Silverstein K.A.T."/>
            <person name="Koren S."/>
            <person name="Bechman K.B."/>
            <person name="Herman A."/>
            <person name="Abrahante J.E."/>
            <person name="Garbe J."/>
        </authorList>
    </citation>
    <scope>NUCLEOTIDE SEQUENCE</scope>
    <source>
        <strain evidence="2">Duluth1</strain>
        <tissue evidence="2">Whole animal</tissue>
    </source>
</reference>
<keyword evidence="3" id="KW-1185">Reference proteome</keyword>
<protein>
    <submittedName>
        <fullName evidence="2">Uncharacterized protein</fullName>
    </submittedName>
</protein>
<proteinExistence type="predicted"/>
<name>A0A9D4DBH4_DREPO</name>
<feature type="region of interest" description="Disordered" evidence="1">
    <location>
        <begin position="81"/>
        <end position="100"/>
    </location>
</feature>
<accession>A0A9D4DBH4</accession>
<dbReference type="EMBL" id="JAIWYP010000010">
    <property type="protein sequence ID" value="KAH3746582.1"/>
    <property type="molecule type" value="Genomic_DNA"/>
</dbReference>
<evidence type="ECO:0000313" key="3">
    <source>
        <dbReference type="Proteomes" id="UP000828390"/>
    </source>
</evidence>
<feature type="compositionally biased region" description="Low complexity" evidence="1">
    <location>
        <begin position="81"/>
        <end position="93"/>
    </location>
</feature>
<gene>
    <name evidence="2" type="ORF">DPMN_180991</name>
</gene>
<sequence>MEDSETQGPELAKLILQRQQRPSYARMISWEMSHASLQPSAKKCRLRKKKNAEVATEILGNDNNTDFANADAAYALDLSEDSGSIGDSSSQDSSEYDTANEDVVEENAQADVKDAFSVDQGEQGGIEELLCGTQKLNFETTNIPSGRRRRLSKKQKRKRKSHFRTTYLEELYNLGNLFDPSDEIDSVFNTASEIGGETDVVRVVPSLVELCLVASTKKTRSGSEKEQPCIGQLPRQLKKQVISRAVERKEQRQLLSYIQNYILPNTMRPNNENKMVVKEKFLSTYTSENVVPIFKRSVFDMVGLTETTLTRKCCTINAGSGTNYLYSVDVQPYDILGQCYQCDMDYTDGSPAYATLTSVFGTMLDLMLPAQLLSHPDSNWKSDARFATAMVRLKRALSSRYQPLVDLLFDHALAYVMWARGHVAIATSLFKGLIEKQTSALQKAMYLSEIALMHAMFGDPLTAVQFYRTAGETVLLEYQKEQAVKEVSEQTQILLASVYDRGLLTHEKCEMSCSYWAAARHLPNARKDTIIASFDSFLTFTAAHINATCCWQEGIKKMNSLVKDCPYLYYYQSMLHALMGNEEKSYSAFKSLKHMSLVVPGIEIVSIIGKKCKTPWQPVIEVMKGQPVSPLKVAWRAQLQHTVLKRHCHMEAQVISKSLNLRVNDRGQICGDLQMLLPPMRDIAFDPYTGSLQLNSVPAVTEPWLASFYDFREKVEYAHNAVPTKSQLFSGENGTTVQLLSLSTNDARLTDECIKPVLMLYWVDSQGRHAKIDLCAKIKNIMKQDVTNTMQDDIKNGKQPCGRWDEEDIALTFKLIDLAYKRDLALTEELIQSGVRKFNEAKKKMMNSKKSAKTTRRFKAQMEEKNLLPMGPQMHMKLHSEPIQCGETIIMHVGASSGDVEFLVAVDTSCKEAFLNVEIKKVKNISKVQKAKEFFIARQSEALSVYRYPLDLVMRIKMPSARDQIVTTGIVGSELYCQNESFTGILRVTISETEEIGSLTDDDMAWSLATYVNELCSVSMQPNIRRLNVLGERTELLLVTMDQGLGVMVPGLMEFLDVNVDEKIDFPLKLTGDRKVILGNFSASCLLSLEETVFEDLVSNRVMLTAQNKLLVLNVVSDVLKATHTLSVTHCFVLPGFVKEMCCVGKYHILISCSQEKNENAEFYREHLFLYDWQGRLKGALLCLEKGPRSFLPMYLPGTAGEGPECKPGWRVYMRDGRGGVICVQPGI</sequence>
<evidence type="ECO:0000256" key="1">
    <source>
        <dbReference type="SAM" id="MobiDB-lite"/>
    </source>
</evidence>
<reference evidence="2" key="1">
    <citation type="journal article" date="2019" name="bioRxiv">
        <title>The Genome of the Zebra Mussel, Dreissena polymorpha: A Resource for Invasive Species Research.</title>
        <authorList>
            <person name="McCartney M.A."/>
            <person name="Auch B."/>
            <person name="Kono T."/>
            <person name="Mallez S."/>
            <person name="Zhang Y."/>
            <person name="Obille A."/>
            <person name="Becker A."/>
            <person name="Abrahante J.E."/>
            <person name="Garbe J."/>
            <person name="Badalamenti J.P."/>
            <person name="Herman A."/>
            <person name="Mangelson H."/>
            <person name="Liachko I."/>
            <person name="Sullivan S."/>
            <person name="Sone E.D."/>
            <person name="Koren S."/>
            <person name="Silverstein K.A.T."/>
            <person name="Beckman K.B."/>
            <person name="Gohl D.M."/>
        </authorList>
    </citation>
    <scope>NUCLEOTIDE SEQUENCE</scope>
    <source>
        <strain evidence="2">Duluth1</strain>
        <tissue evidence="2">Whole animal</tissue>
    </source>
</reference>
<dbReference type="Proteomes" id="UP000828390">
    <property type="component" value="Unassembled WGS sequence"/>
</dbReference>
<dbReference type="AlphaFoldDB" id="A0A9D4DBH4"/>
<comment type="caution">
    <text evidence="2">The sequence shown here is derived from an EMBL/GenBank/DDBJ whole genome shotgun (WGS) entry which is preliminary data.</text>
</comment>